<evidence type="ECO:0000313" key="6">
    <source>
        <dbReference type="Proteomes" id="UP000729913"/>
    </source>
</evidence>
<comment type="subcellular location">
    <subcellularLocation>
        <location evidence="1">Nucleus</location>
    </subcellularLocation>
</comment>
<accession>A0A8J5V1S8</accession>
<dbReference type="EMBL" id="JAAOIC020000002">
    <property type="protein sequence ID" value="KAG8042661.1"/>
    <property type="molecule type" value="Genomic_DNA"/>
</dbReference>
<organism evidence="5 6">
    <name type="scientific">Cotesia typhae</name>
    <dbReference type="NCBI Taxonomy" id="2053667"/>
    <lineage>
        <taxon>Eukaryota</taxon>
        <taxon>Metazoa</taxon>
        <taxon>Ecdysozoa</taxon>
        <taxon>Arthropoda</taxon>
        <taxon>Hexapoda</taxon>
        <taxon>Insecta</taxon>
        <taxon>Pterygota</taxon>
        <taxon>Neoptera</taxon>
        <taxon>Endopterygota</taxon>
        <taxon>Hymenoptera</taxon>
        <taxon>Apocrita</taxon>
        <taxon>Ichneumonoidea</taxon>
        <taxon>Braconidae</taxon>
        <taxon>Microgastrinae</taxon>
        <taxon>Cotesia</taxon>
    </lineage>
</organism>
<dbReference type="OrthoDB" id="7417618at2759"/>
<name>A0A8J5V1S8_9HYME</name>
<dbReference type="Proteomes" id="UP000729913">
    <property type="component" value="Unassembled WGS sequence"/>
</dbReference>
<comment type="similarity">
    <text evidence="1">Belongs to the Mediator complex subunit 15 family.</text>
</comment>
<evidence type="ECO:0000256" key="1">
    <source>
        <dbReference type="RuleBase" id="RU364148"/>
    </source>
</evidence>
<dbReference type="AlphaFoldDB" id="A0A8J5V1S8"/>
<dbReference type="InterPro" id="IPR019087">
    <property type="entry name" value="Med15_N"/>
</dbReference>
<dbReference type="Pfam" id="PF09606">
    <property type="entry name" value="Med15_N"/>
    <property type="match status" value="1"/>
</dbReference>
<comment type="caution">
    <text evidence="5">The sequence shown here is derived from an EMBL/GenBank/DDBJ whole genome shotgun (WGS) entry which is preliminary data.</text>
</comment>
<reference evidence="5" key="2">
    <citation type="submission" date="2021-04" db="EMBL/GenBank/DDBJ databases">
        <title>Genome-wide patterns of bracovirus chromosomal integration into multiple host tissues during parasitism.</title>
        <authorList>
            <person name="Chebbi M.A.C."/>
        </authorList>
    </citation>
    <scope>NUCLEOTIDE SEQUENCE</scope>
    <source>
        <tissue evidence="5">Whole body</tissue>
    </source>
</reference>
<protein>
    <recommendedName>
        <fullName evidence="1">Mediator of RNA polymerase II transcription subunit 15</fullName>
    </recommendedName>
    <alternativeName>
        <fullName evidence="1">Mediator complex subunit 15</fullName>
    </alternativeName>
</protein>
<evidence type="ECO:0000259" key="4">
    <source>
        <dbReference type="Pfam" id="PF09606"/>
    </source>
</evidence>
<evidence type="ECO:0000313" key="5">
    <source>
        <dbReference type="EMBL" id="KAG8042661.1"/>
    </source>
</evidence>
<keyword evidence="1" id="KW-0804">Transcription</keyword>
<evidence type="ECO:0000256" key="3">
    <source>
        <dbReference type="SAM" id="MobiDB-lite"/>
    </source>
</evidence>
<dbReference type="GO" id="GO:0005634">
    <property type="term" value="C:nucleus"/>
    <property type="evidence" value="ECO:0007669"/>
    <property type="project" value="UniProtKB-SubCell"/>
</dbReference>
<keyword evidence="1" id="KW-0010">Activator</keyword>
<comment type="subunit">
    <text evidence="1">Component of the Mediator complex.</text>
</comment>
<comment type="function">
    <text evidence="1">Component of the Mediator complex, a coactivator involved in the regulated transcription of nearly all RNA polymerase II-dependent genes. Mediator functions as a bridge to convey information from gene-specific regulatory proteins to the basal RNA polymerase II transcription machinery. Mediator is recruited to promoters by direct interactions with regulatory proteins and serves as a scaffold for the assembly of a functional preinitiation complex with RNA polymerase II and the general transcription factors.</text>
</comment>
<proteinExistence type="inferred from homology"/>
<keyword evidence="1" id="KW-0805">Transcription regulation</keyword>
<gene>
    <name evidence="1" type="primary">MED15</name>
    <name evidence="5" type="ORF">G9C98_005295</name>
</gene>
<reference evidence="5" key="1">
    <citation type="submission" date="2020-03" db="EMBL/GenBank/DDBJ databases">
        <authorList>
            <person name="Chebbi M.A."/>
            <person name="Drezen J.M."/>
        </authorList>
    </citation>
    <scope>NUCLEOTIDE SEQUENCE</scope>
    <source>
        <tissue evidence="5">Whole body</tissue>
    </source>
</reference>
<feature type="region of interest" description="Disordered" evidence="3">
    <location>
        <begin position="160"/>
        <end position="216"/>
    </location>
</feature>
<keyword evidence="1" id="KW-0539">Nucleus</keyword>
<keyword evidence="6" id="KW-1185">Reference proteome</keyword>
<feature type="coiled-coil region" evidence="2">
    <location>
        <begin position="249"/>
        <end position="317"/>
    </location>
</feature>
<evidence type="ECO:0000256" key="2">
    <source>
        <dbReference type="SAM" id="Coils"/>
    </source>
</evidence>
<feature type="region of interest" description="Disordered" evidence="3">
    <location>
        <begin position="120"/>
        <end position="140"/>
    </location>
</feature>
<sequence length="419" mass="47926">MASNDDGYWVTPLFREGMMIKIDEAQHQSYGATLANSTLETENLIFNQSASKDEYTKFIDLLIMCINKKNFNDITEPCGSLSVSATRDFIKNLIIVIDFFDDTQGDTFIENVKAIASSSHQEFGNEVSVNHRNNTSPSNEDQYTEIVETNEINAPISRVSYNSSDEDNFQPLTPEGPLTPTANRSRSRESSSEQEQSQNTRRTDQENIPEDPSTQIEIEEIELIDPGVEGSPGYQENPMNPMEHEHGLMEFMNQKLDSIENTMKLYTDDLGQIIINNVNGNVNVKFDQYKNSLDTVRRDLKRQTKRLERIEKELKLRYLVVYGVPENESNYLQLEKIVLNIINKEVKVSLLPNEVDSIRRIGKDIKKPRPIVLGLTTLRKKMLILRNKKLLKHSSVSIESDFVKNTTEIRRGKDLSLLL</sequence>
<feature type="domain" description="Mediator of RNA polymerase II transcription subunit 15 N-terminal" evidence="4">
    <location>
        <begin position="6"/>
        <end position="70"/>
    </location>
</feature>
<keyword evidence="2" id="KW-0175">Coiled coil</keyword>